<feature type="signal peptide" evidence="2">
    <location>
        <begin position="1"/>
        <end position="23"/>
    </location>
</feature>
<evidence type="ECO:0000313" key="4">
    <source>
        <dbReference type="EMBL" id="SJZ83406.1"/>
    </source>
</evidence>
<proteinExistence type="predicted"/>
<accession>A0A1T4NWI5</accession>
<dbReference type="SUPFAM" id="SSF48695">
    <property type="entry name" value="Multiheme cytochromes"/>
    <property type="match status" value="1"/>
</dbReference>
<dbReference type="OrthoDB" id="9814800at2"/>
<dbReference type="InterPro" id="IPR036280">
    <property type="entry name" value="Multihaem_cyt_sf"/>
</dbReference>
<dbReference type="PANTHER" id="PTHR35038">
    <property type="entry name" value="DISSIMILATORY SULFITE REDUCTASE SIRA"/>
    <property type="match status" value="1"/>
</dbReference>
<dbReference type="Proteomes" id="UP000190625">
    <property type="component" value="Unassembled WGS sequence"/>
</dbReference>
<gene>
    <name evidence="4" type="ORF">SAMN02745118_01951</name>
</gene>
<feature type="chain" id="PRO_5012097503" evidence="2">
    <location>
        <begin position="24"/>
        <end position="336"/>
    </location>
</feature>
<evidence type="ECO:0000259" key="3">
    <source>
        <dbReference type="Pfam" id="PF13435"/>
    </source>
</evidence>
<keyword evidence="1 2" id="KW-0732">Signal</keyword>
<dbReference type="Pfam" id="PF13435">
    <property type="entry name" value="Cytochrome_C554"/>
    <property type="match status" value="2"/>
</dbReference>
<feature type="domain" description="Cytochrome c-552/4" evidence="3">
    <location>
        <begin position="127"/>
        <end position="170"/>
    </location>
</feature>
<dbReference type="Gene3D" id="1.10.1130.10">
    <property type="entry name" value="Flavocytochrome C3, Chain A"/>
    <property type="match status" value="2"/>
</dbReference>
<protein>
    <submittedName>
        <fullName evidence="4">Cytochrome c554 and c-prime</fullName>
    </submittedName>
</protein>
<dbReference type="InterPro" id="IPR051829">
    <property type="entry name" value="Multiheme_Cytochr_ET"/>
</dbReference>
<evidence type="ECO:0000313" key="5">
    <source>
        <dbReference type="Proteomes" id="UP000190625"/>
    </source>
</evidence>
<dbReference type="RefSeq" id="WP_078810390.1">
    <property type="nucleotide sequence ID" value="NZ_FUWM01000016.1"/>
</dbReference>
<dbReference type="InterPro" id="IPR023155">
    <property type="entry name" value="Cyt_c-552/4"/>
</dbReference>
<name>A0A1T4NWI5_9FIRM</name>
<reference evidence="5" key="1">
    <citation type="submission" date="2017-02" db="EMBL/GenBank/DDBJ databases">
        <authorList>
            <person name="Varghese N."/>
            <person name="Submissions S."/>
        </authorList>
    </citation>
    <scope>NUCLEOTIDE SEQUENCE [LARGE SCALE GENOMIC DNA]</scope>
    <source>
        <strain evidence="5">ATCC BAA-73</strain>
    </source>
</reference>
<dbReference type="PANTHER" id="PTHR35038:SF8">
    <property type="entry name" value="C-TYPE POLYHEME CYTOCHROME OMCC"/>
    <property type="match status" value="1"/>
</dbReference>
<keyword evidence="5" id="KW-1185">Reference proteome</keyword>
<dbReference type="AlphaFoldDB" id="A0A1T4NWI5"/>
<evidence type="ECO:0000256" key="1">
    <source>
        <dbReference type="ARBA" id="ARBA00022729"/>
    </source>
</evidence>
<feature type="domain" description="Cytochrome c-552/4" evidence="3">
    <location>
        <begin position="34"/>
        <end position="62"/>
    </location>
</feature>
<dbReference type="STRING" id="142842.SAMN02745118_01951"/>
<sequence>MKKLLVSCLILLMMTFVTGVALASDVDDYVGSETCKTCHSSKYKEWKGSRHSQMIRKAKEENIVGNFTSDDADLTFDKDDAVYVIGGKWKQRYITKKDGHYYILPAQWIVKTQEWKPYHANNWEERPWSKKCMGCHTTGARPADAIPDKENAGKVQPFAETSVGCESCHGAGQEHVKTMDPEKIVNPKDLSRGQKVSICGSCHNRGKHVDGYYGYPYGFEPGDIVEDIYNPTTADKRWWEVKGKDAANKWWDDKADADLLLEKSHHQQYLGFLQSEHNEAGLTCSSCHDVHLDLEKQNVAQKCVDCHMPKTAKSATPGDIRTHTFKTQKDYNELNK</sequence>
<dbReference type="EMBL" id="FUWM01000016">
    <property type="protein sequence ID" value="SJZ83406.1"/>
    <property type="molecule type" value="Genomic_DNA"/>
</dbReference>
<evidence type="ECO:0000256" key="2">
    <source>
        <dbReference type="SAM" id="SignalP"/>
    </source>
</evidence>
<organism evidence="4 5">
    <name type="scientific">Selenihalanaerobacter shriftii</name>
    <dbReference type="NCBI Taxonomy" id="142842"/>
    <lineage>
        <taxon>Bacteria</taxon>
        <taxon>Bacillati</taxon>
        <taxon>Bacillota</taxon>
        <taxon>Clostridia</taxon>
        <taxon>Halanaerobiales</taxon>
        <taxon>Halobacteroidaceae</taxon>
        <taxon>Selenihalanaerobacter</taxon>
    </lineage>
</organism>